<feature type="compositionally biased region" description="Basic residues" evidence="1">
    <location>
        <begin position="1"/>
        <end position="17"/>
    </location>
</feature>
<sequence length="1042" mass="111993">MRFRAGRTARPARRPAMPRRLNWRPDPRAHTASASAAALPWALCRRQVLSETRSSHYLLEQRNKGQLFGFCRTALGAFLDELHVGVSTPVVDESAETLELFRVLEGVGPFAFVAVDHQLHLRLQLCGQAQAVVDDDRLEILEAAFQRFTPDRGTLQLVGGADVEHQKAVDVTNQGFVIQVGGEQLGVTRTHAAVTAQVQVPAVLGGNYADVLALRFGAFACAAGHGELEFVRRAQALVTVLNAQRHGDAVLHAVATPGAANTGFNRTGRLAVGMAGLEACLDQLAPDIRQLVQLRAEQVDALAAGDLGVQVVFFRHRANRNQAVRGNFTTRNTWHHRVGAVFLHVGHEGVVGVLQWHQRRLGDGAVPARRQDRADCGLADVAAMRAFAMASQQFVKGLDAFDAHHRVQLLAGISEVFAEAFVDRHTAGHQFMLENLFEQCGATAATGGRLGAGLDCGQIGAAIVDGRAHSAFADVMAGADGRCGGQGIGAQRRCAFATRQNQARWIGGQRDAVLRILQQRVVVAVIADQHRAEYLLAIGRHHQATVAGGGFVNEAITDRPGQRAVCITDGADVHAQQFELGGHVGAEERVSILFAQLRCHATGHLITGRNQAEHTAVPGCAFADGIDIGVAGAAMLVDCDAAAWAERQFTLTGQGVLRANTCGEHDQVGFEKLVIGKVHAIAVLLAVADRLRGAGQMHANAQRFDTRFQRSATEVVQLHRHETRSELDDMGFQPQRFKRIGRFQPQQSAADHDATACFSRGIANAVQVLQCAIDQPGIASGAFDRRYERVGAGGQNQLVVPEAAFGGDDFVTITIDLQHRYAEVQRQAGLLVDRHLTHGQRFGVAAGEVFGQVHAVVGALCFFAKDVDAITLECAACDQLLDAMMSDHAITDDDQGFYIVGGEDCGVHSESRPRPIRFFKAKKKRPEPFGSRRLCLLSYWFFGGAIEPRCRKHPSSPLVFARLAIHVDQPGRPDHLHGGVVEDYAEVVPACAGSASSPNGQCPHGGAAFTAASGAGFFLPCIGAHQGSCAVKLCALRGAWAR</sequence>
<reference evidence="2 3" key="1">
    <citation type="submission" date="2018-08" db="EMBL/GenBank/DDBJ databases">
        <title>Recombination of ecologically and evolutionarily significant loci maintains genetic cohesion in the Pseudomonas syringae species complex.</title>
        <authorList>
            <person name="Dillon M."/>
            <person name="Thakur S."/>
            <person name="Almeida R.N.D."/>
            <person name="Weir B.S."/>
            <person name="Guttman D.S."/>
        </authorList>
    </citation>
    <scope>NUCLEOTIDE SEQUENCE [LARGE SCALE GENOMIC DNA]</scope>
    <source>
        <strain evidence="2 3">1449B</strain>
    </source>
</reference>
<name>A0A7Z6UTA1_PSESH</name>
<organism evidence="2 3">
    <name type="scientific">Pseudomonas savastanoi pv. phaseolicola</name>
    <name type="common">Pseudomonas syringae pv. phaseolicola</name>
    <dbReference type="NCBI Taxonomy" id="319"/>
    <lineage>
        <taxon>Bacteria</taxon>
        <taxon>Pseudomonadati</taxon>
        <taxon>Pseudomonadota</taxon>
        <taxon>Gammaproteobacteria</taxon>
        <taxon>Pseudomonadales</taxon>
        <taxon>Pseudomonadaceae</taxon>
        <taxon>Pseudomonas</taxon>
    </lineage>
</organism>
<evidence type="ECO:0000313" key="3">
    <source>
        <dbReference type="Proteomes" id="UP000267078"/>
    </source>
</evidence>
<dbReference type="EMBL" id="RBUI01000084">
    <property type="protein sequence ID" value="RMU88095.1"/>
    <property type="molecule type" value="Genomic_DNA"/>
</dbReference>
<dbReference type="Proteomes" id="UP000267078">
    <property type="component" value="Unassembled WGS sequence"/>
</dbReference>
<evidence type="ECO:0000313" key="2">
    <source>
        <dbReference type="EMBL" id="RMU88095.1"/>
    </source>
</evidence>
<feature type="region of interest" description="Disordered" evidence="1">
    <location>
        <begin position="1"/>
        <end position="27"/>
    </location>
</feature>
<dbReference type="AntiFam" id="ANF00211">
    <property type="entry name" value="Shadow ORF (opposite nasD)"/>
</dbReference>
<gene>
    <name evidence="2" type="ORF">ALP21_05427</name>
</gene>
<protein>
    <submittedName>
        <fullName evidence="2">Uncharacterized protein</fullName>
    </submittedName>
</protein>
<evidence type="ECO:0000256" key="1">
    <source>
        <dbReference type="SAM" id="MobiDB-lite"/>
    </source>
</evidence>
<accession>A0A7Z6UTA1</accession>
<dbReference type="AlphaFoldDB" id="A0A7Z6UTA1"/>
<comment type="caution">
    <text evidence="2">The sequence shown here is derived from an EMBL/GenBank/DDBJ whole genome shotgun (WGS) entry which is preliminary data.</text>
</comment>
<proteinExistence type="predicted"/>